<evidence type="ECO:0000313" key="5">
    <source>
        <dbReference type="Proteomes" id="UP000586722"/>
    </source>
</evidence>
<dbReference type="PANTHER" id="PTHR21013:SF10">
    <property type="entry name" value="ATP SYNTHASE MITOCHONDRIAL F1 COMPLEX ASSEMBLY FACTOR 2"/>
    <property type="match status" value="1"/>
</dbReference>
<evidence type="ECO:0000256" key="2">
    <source>
        <dbReference type="ARBA" id="ARBA00022946"/>
    </source>
</evidence>
<protein>
    <submittedName>
        <fullName evidence="4">ATPase</fullName>
    </submittedName>
</protein>
<dbReference type="SUPFAM" id="SSF160909">
    <property type="entry name" value="ATP12-like"/>
    <property type="match status" value="1"/>
</dbReference>
<dbReference type="RefSeq" id="WP_161675684.1">
    <property type="nucleotide sequence ID" value="NZ_JAABLP010000002.1"/>
</dbReference>
<dbReference type="EMBL" id="JAABLQ010000001">
    <property type="protein sequence ID" value="NBN77360.1"/>
    <property type="molecule type" value="Genomic_DNA"/>
</dbReference>
<keyword evidence="3" id="KW-0143">Chaperone</keyword>
<sequence length="257" mass="28136">MRDLFEEIHADLARHDPVERAKELSRRELPKRFYTEVAVAETDGGFAVTLDGRQVKTPARKPFLLPSRPLAEAAAAEWAAQESVINPGLMPLTRLANAAIDAVSQRFAEVADEIARYAGNDALCYRAEEPERLAERQRLTWDPLLEAASGLLGHRFRLAGGVLHVAQDPALTAAYRALVGTVSPLELAALHTVTTITGSAVLALLLARGVSTPDQIWAAAHVDEDWNAELWGEDAEASRIRAYKRQEFDAATLILRG</sequence>
<dbReference type="InterPro" id="IPR023335">
    <property type="entry name" value="ATP12_ortho_dom_sf"/>
</dbReference>
<proteinExistence type="inferred from homology"/>
<comment type="caution">
    <text evidence="4">The sequence shown here is derived from an EMBL/GenBank/DDBJ whole genome shotgun (WGS) entry which is preliminary data.</text>
</comment>
<dbReference type="AlphaFoldDB" id="A0A7X5F070"/>
<dbReference type="Proteomes" id="UP000586722">
    <property type="component" value="Unassembled WGS sequence"/>
</dbReference>
<dbReference type="Pfam" id="PF07542">
    <property type="entry name" value="ATP12"/>
    <property type="match status" value="1"/>
</dbReference>
<organism evidence="4 5">
    <name type="scientific">Pannonibacter tanglangensis</name>
    <dbReference type="NCBI Taxonomy" id="2750084"/>
    <lineage>
        <taxon>Bacteria</taxon>
        <taxon>Pseudomonadati</taxon>
        <taxon>Pseudomonadota</taxon>
        <taxon>Alphaproteobacteria</taxon>
        <taxon>Hyphomicrobiales</taxon>
        <taxon>Stappiaceae</taxon>
        <taxon>Pannonibacter</taxon>
    </lineage>
</organism>
<dbReference type="GO" id="GO:0043461">
    <property type="term" value="P:proton-transporting ATP synthase complex assembly"/>
    <property type="evidence" value="ECO:0007669"/>
    <property type="project" value="InterPro"/>
</dbReference>
<dbReference type="InterPro" id="IPR042272">
    <property type="entry name" value="ATP12_ATP_synth-F1-assembly_N"/>
</dbReference>
<keyword evidence="2" id="KW-0809">Transit peptide</keyword>
<evidence type="ECO:0000256" key="3">
    <source>
        <dbReference type="ARBA" id="ARBA00023186"/>
    </source>
</evidence>
<dbReference type="PANTHER" id="PTHR21013">
    <property type="entry name" value="ATP SYNTHASE MITOCHONDRIAL F1 COMPLEX ASSEMBLY FACTOR 2/ATP12 PROTEIN, MITOCHONDRIAL PRECURSOR"/>
    <property type="match status" value="1"/>
</dbReference>
<comment type="similarity">
    <text evidence="1">Belongs to the ATP12 family.</text>
</comment>
<accession>A0A7X5F070</accession>
<keyword evidence="5" id="KW-1185">Reference proteome</keyword>
<dbReference type="Gene3D" id="3.30.2180.10">
    <property type="entry name" value="ATP12-like"/>
    <property type="match status" value="1"/>
</dbReference>
<evidence type="ECO:0000256" key="1">
    <source>
        <dbReference type="ARBA" id="ARBA00008231"/>
    </source>
</evidence>
<gene>
    <name evidence="4" type="ORF">GWI72_03665</name>
</gene>
<dbReference type="InterPro" id="IPR011419">
    <property type="entry name" value="ATP12_ATP_synth-F1-assembly"/>
</dbReference>
<reference evidence="5" key="1">
    <citation type="submission" date="2020-01" db="EMBL/GenBank/DDBJ databases">
        <authorList>
            <person name="Fang Y."/>
            <person name="Sun R."/>
            <person name="Nie L."/>
            <person name="He J."/>
            <person name="Hao L."/>
            <person name="Wang L."/>
            <person name="Su S."/>
            <person name="Lv E."/>
            <person name="Zhang Z."/>
            <person name="Xie R."/>
            <person name="Liu H."/>
        </authorList>
    </citation>
    <scope>NUCLEOTIDE SEQUENCE [LARGE SCALE GENOMIC DNA]</scope>
    <source>
        <strain evidence="5">XCT-53</strain>
    </source>
</reference>
<dbReference type="Gene3D" id="1.10.3580.10">
    <property type="entry name" value="ATP12 ATPase"/>
    <property type="match status" value="1"/>
</dbReference>
<name>A0A7X5F070_9HYPH</name>
<evidence type="ECO:0000313" key="4">
    <source>
        <dbReference type="EMBL" id="NBN77360.1"/>
    </source>
</evidence>